<keyword evidence="2" id="KW-1185">Reference proteome</keyword>
<proteinExistence type="predicted"/>
<dbReference type="EMBL" id="CADEBC010000205">
    <property type="protein sequence ID" value="CAB3225081.1"/>
    <property type="molecule type" value="Genomic_DNA"/>
</dbReference>
<dbReference type="Proteomes" id="UP000494106">
    <property type="component" value="Unassembled WGS sequence"/>
</dbReference>
<comment type="caution">
    <text evidence="1">The sequence shown here is derived from an EMBL/GenBank/DDBJ whole genome shotgun (WGS) entry which is preliminary data.</text>
</comment>
<evidence type="ECO:0000313" key="2">
    <source>
        <dbReference type="Proteomes" id="UP000494106"/>
    </source>
</evidence>
<reference evidence="1 2" key="1">
    <citation type="submission" date="2020-04" db="EMBL/GenBank/DDBJ databases">
        <authorList>
            <person name="Wallbank WR R."/>
            <person name="Pardo Diaz C."/>
            <person name="Kozak K."/>
            <person name="Martin S."/>
            <person name="Jiggins C."/>
            <person name="Moest M."/>
            <person name="Warren A I."/>
            <person name="Byers J.R.P. K."/>
            <person name="Montejo-Kovacevich G."/>
            <person name="Yen C E."/>
        </authorList>
    </citation>
    <scope>NUCLEOTIDE SEQUENCE [LARGE SCALE GENOMIC DNA]</scope>
</reference>
<dbReference type="AlphaFoldDB" id="A0A8S0YYI8"/>
<protein>
    <submittedName>
        <fullName evidence="1">Uncharacterized protein</fullName>
    </submittedName>
</protein>
<sequence>MYHYDSVSNFIEFHHRYRRSSSSLEDFFHDYEPPILSDKLTCVGQGIAFINLMKALNGDFPGVIHSTGLLSCQESVKAKEEQLVTSVEGPHALDFVSGEKEHVVVGIRIKINGREGVMIADPGYHLGVVITIMKDKKPPHTGVFVRHNSFLTLKEFDYSFHLKNANFIKWHEVEYRKGINRAQLSLIFNELPFVSAVLVTEKRNLVYTFKSWLKRDAKGNVIAGIYFPLKPDFQDATFTIFIGLRAKYKFYFKDFLKIRNLHKDLLDIFDLLSKIMCCPKIVVLRTIKQLAIILSDQAYIEKIIRINIQIKDRLRRSTNDQYTETESNSST</sequence>
<name>A0A8S0YYI8_ARCPL</name>
<dbReference type="OrthoDB" id="7458733at2759"/>
<gene>
    <name evidence="1" type="ORF">APLA_LOCUS2324</name>
</gene>
<accession>A0A8S0YYI8</accession>
<evidence type="ECO:0000313" key="1">
    <source>
        <dbReference type="EMBL" id="CAB3225081.1"/>
    </source>
</evidence>
<organism evidence="1 2">
    <name type="scientific">Arctia plantaginis</name>
    <name type="common">Wood tiger moth</name>
    <name type="synonym">Phalaena plantaginis</name>
    <dbReference type="NCBI Taxonomy" id="874455"/>
    <lineage>
        <taxon>Eukaryota</taxon>
        <taxon>Metazoa</taxon>
        <taxon>Ecdysozoa</taxon>
        <taxon>Arthropoda</taxon>
        <taxon>Hexapoda</taxon>
        <taxon>Insecta</taxon>
        <taxon>Pterygota</taxon>
        <taxon>Neoptera</taxon>
        <taxon>Endopterygota</taxon>
        <taxon>Lepidoptera</taxon>
        <taxon>Glossata</taxon>
        <taxon>Ditrysia</taxon>
        <taxon>Noctuoidea</taxon>
        <taxon>Erebidae</taxon>
        <taxon>Arctiinae</taxon>
        <taxon>Arctia</taxon>
    </lineage>
</organism>